<dbReference type="OrthoDB" id="9926at2"/>
<feature type="domain" description="Glycosyl transferase family 3" evidence="5">
    <location>
        <begin position="103"/>
        <end position="333"/>
    </location>
</feature>
<dbReference type="RefSeq" id="WP_148453376.1">
    <property type="nucleotide sequence ID" value="NZ_VSDO01000003.1"/>
</dbReference>
<sequence>MNMTDILKEVGRGKRGARDLNYEEALAAAELILDRKATPAQIGAFLLAERIKMESVEELLAFVEAIRDRSMRIPRSADGLGLGLGLDCAGPYDGRKTSFMAGFASAFLLAAAGVPVTIHGTPSLPPKWGVTLMDVLQAMGLDEGALSRERTTAAAEGSGVLAVPAEAWCPPLRNLRELREELGLRTILNTVEKLVDYSHSPYLVYGVFHNTVFERTAQLLQRLNYQKALIVQGPEGSEDVHIDRPTRVYTVDSSEARLRVIDPEAYGLEAVPPETRWTAAEQLRVTEAVLTGEAHQAFINQAVLNSALRLHLTERADSVEEGIYIGKSLLDGGGPWQAFNRWREALLNGNGKLARR</sequence>
<keyword evidence="3" id="KW-0028">Amino-acid biosynthesis</keyword>
<evidence type="ECO:0000259" key="6">
    <source>
        <dbReference type="Pfam" id="PF02885"/>
    </source>
</evidence>
<keyword evidence="1 7" id="KW-0328">Glycosyltransferase</keyword>
<dbReference type="GO" id="GO:0005829">
    <property type="term" value="C:cytosol"/>
    <property type="evidence" value="ECO:0007669"/>
    <property type="project" value="TreeGrafter"/>
</dbReference>
<proteinExistence type="predicted"/>
<dbReference type="GO" id="GO:0004048">
    <property type="term" value="F:anthranilate phosphoribosyltransferase activity"/>
    <property type="evidence" value="ECO:0007669"/>
    <property type="project" value="InterPro"/>
</dbReference>
<organism evidence="7 8">
    <name type="scientific">Paenibacillus faecis</name>
    <dbReference type="NCBI Taxonomy" id="862114"/>
    <lineage>
        <taxon>Bacteria</taxon>
        <taxon>Bacillati</taxon>
        <taxon>Bacillota</taxon>
        <taxon>Bacilli</taxon>
        <taxon>Bacillales</taxon>
        <taxon>Paenibacillaceae</taxon>
        <taxon>Paenibacillus</taxon>
    </lineage>
</organism>
<evidence type="ECO:0000313" key="7">
    <source>
        <dbReference type="EMBL" id="TYA12062.1"/>
    </source>
</evidence>
<accession>A0A5D0CQN6</accession>
<keyword evidence="3" id="KW-0822">Tryptophan biosynthesis</keyword>
<keyword evidence="4" id="KW-0057">Aromatic amino acid biosynthesis</keyword>
<evidence type="ECO:0000256" key="3">
    <source>
        <dbReference type="ARBA" id="ARBA00022822"/>
    </source>
</evidence>
<gene>
    <name evidence="7" type="ORF">FRY98_15120</name>
</gene>
<dbReference type="SUPFAM" id="SSF47648">
    <property type="entry name" value="Nucleoside phosphorylase/phosphoribosyltransferase N-terminal domain"/>
    <property type="match status" value="1"/>
</dbReference>
<evidence type="ECO:0000256" key="1">
    <source>
        <dbReference type="ARBA" id="ARBA00022676"/>
    </source>
</evidence>
<keyword evidence="2 7" id="KW-0808">Transferase</keyword>
<keyword evidence="8" id="KW-1185">Reference proteome</keyword>
<evidence type="ECO:0000313" key="8">
    <source>
        <dbReference type="Proteomes" id="UP000325218"/>
    </source>
</evidence>
<evidence type="ECO:0000256" key="4">
    <source>
        <dbReference type="ARBA" id="ARBA00023141"/>
    </source>
</evidence>
<protein>
    <submittedName>
        <fullName evidence="7">Anthranilate phosphoribosyltransferase</fullName>
    </submittedName>
</protein>
<feature type="domain" description="Glycosyl transferase family 3 N-terminal" evidence="6">
    <location>
        <begin position="5"/>
        <end position="69"/>
    </location>
</feature>
<dbReference type="InterPro" id="IPR035902">
    <property type="entry name" value="Nuc_phospho_transferase"/>
</dbReference>
<dbReference type="PANTHER" id="PTHR43285:SF2">
    <property type="entry name" value="ANTHRANILATE PHOSPHORIBOSYLTRANSFERASE"/>
    <property type="match status" value="1"/>
</dbReference>
<dbReference type="InterPro" id="IPR000312">
    <property type="entry name" value="Glycosyl_Trfase_fam3"/>
</dbReference>
<evidence type="ECO:0000256" key="2">
    <source>
        <dbReference type="ARBA" id="ARBA00022679"/>
    </source>
</evidence>
<dbReference type="Gene3D" id="1.20.970.10">
    <property type="entry name" value="Transferase, Pyrimidine Nucleoside Phosphorylase, Chain C"/>
    <property type="match status" value="1"/>
</dbReference>
<dbReference type="InterPro" id="IPR036320">
    <property type="entry name" value="Glycosyl_Trfase_fam3_N_dom_sf"/>
</dbReference>
<dbReference type="Gene3D" id="3.40.1030.10">
    <property type="entry name" value="Nucleoside phosphorylase/phosphoribosyltransferase catalytic domain"/>
    <property type="match status" value="1"/>
</dbReference>
<dbReference type="AlphaFoldDB" id="A0A5D0CQN6"/>
<evidence type="ECO:0000259" key="5">
    <source>
        <dbReference type="Pfam" id="PF00591"/>
    </source>
</evidence>
<dbReference type="Proteomes" id="UP000325218">
    <property type="component" value="Unassembled WGS sequence"/>
</dbReference>
<dbReference type="Pfam" id="PF00591">
    <property type="entry name" value="Glycos_transf_3"/>
    <property type="match status" value="1"/>
</dbReference>
<dbReference type="PANTHER" id="PTHR43285">
    <property type="entry name" value="ANTHRANILATE PHOSPHORIBOSYLTRANSFERASE"/>
    <property type="match status" value="1"/>
</dbReference>
<dbReference type="EMBL" id="VSDO01000003">
    <property type="protein sequence ID" value="TYA12062.1"/>
    <property type="molecule type" value="Genomic_DNA"/>
</dbReference>
<dbReference type="InterPro" id="IPR005940">
    <property type="entry name" value="Anthranilate_Pribosyl_Tfrase"/>
</dbReference>
<dbReference type="GO" id="GO:0000162">
    <property type="term" value="P:L-tryptophan biosynthetic process"/>
    <property type="evidence" value="ECO:0007669"/>
    <property type="project" value="UniProtKB-KW"/>
</dbReference>
<dbReference type="Pfam" id="PF02885">
    <property type="entry name" value="Glycos_trans_3N"/>
    <property type="match status" value="1"/>
</dbReference>
<dbReference type="InterPro" id="IPR017459">
    <property type="entry name" value="Glycosyl_Trfase_fam3_N_dom"/>
</dbReference>
<comment type="caution">
    <text evidence="7">The sequence shown here is derived from an EMBL/GenBank/DDBJ whole genome shotgun (WGS) entry which is preliminary data.</text>
</comment>
<name>A0A5D0CQN6_9BACL</name>
<dbReference type="SUPFAM" id="SSF52418">
    <property type="entry name" value="Nucleoside phosphorylase/phosphoribosyltransferase catalytic domain"/>
    <property type="match status" value="1"/>
</dbReference>
<reference evidence="7 8" key="1">
    <citation type="submission" date="2019-08" db="EMBL/GenBank/DDBJ databases">
        <title>Genome sequencing of Paenibacillus faecis DSM 23593(T).</title>
        <authorList>
            <person name="Kook J.-K."/>
            <person name="Park S.-N."/>
            <person name="Lim Y.K."/>
        </authorList>
    </citation>
    <scope>NUCLEOTIDE SEQUENCE [LARGE SCALE GENOMIC DNA]</scope>
    <source>
        <strain evidence="7 8">DSM 23593</strain>
    </source>
</reference>